<accession>A0A316F0N6</accession>
<dbReference type="Gene3D" id="3.30.428.10">
    <property type="entry name" value="HIT-like"/>
    <property type="match status" value="2"/>
</dbReference>
<evidence type="ECO:0000256" key="2">
    <source>
        <dbReference type="ARBA" id="ARBA00004947"/>
    </source>
</evidence>
<evidence type="ECO:0000256" key="8">
    <source>
        <dbReference type="ARBA" id="ARBA00022723"/>
    </source>
</evidence>
<evidence type="ECO:0000256" key="5">
    <source>
        <dbReference type="ARBA" id="ARBA00016340"/>
    </source>
</evidence>
<sequence length="347" mass="40519">MFFDFNEHSHIRQNPLTGDWVMVSPHRTKRPWQGKTEDIVKDSRPEHDPNCYLCAGNTRANGEVNPNYTDTYTFQNDFAALQSDVPNGEIKKGNLLKAESVKGECRVICFSPRHDLTLAEMTTPEIRKVVDTWISEFEDFRQREEIQYVQIFENKGEIMGCSNPHPHGQIWASSNIPVEIKKETKNQRVHFRTYKKTLLEEYVQLETSENERIVVENDNFIVVVPFWATWPFETLLVPKRAMAYISEMTEVEKDDLADIVRRLTTRYDNLFSTSFPYSAGIHQAPTQGDNLEGWHWHIHFYPPLLRSATVKKFMVGYELLANPQRDITPERAAEQLRNLSETHYKHN</sequence>
<evidence type="ECO:0000259" key="19">
    <source>
        <dbReference type="Pfam" id="PF02744"/>
    </source>
</evidence>
<dbReference type="CDD" id="cd00608">
    <property type="entry name" value="GalT"/>
    <property type="match status" value="1"/>
</dbReference>
<dbReference type="RefSeq" id="WP_109740807.1">
    <property type="nucleotide sequence ID" value="NZ_QGGO01000001.1"/>
</dbReference>
<feature type="binding site" evidence="15">
    <location>
        <position position="114"/>
    </location>
    <ligand>
        <name>Zn(2+)</name>
        <dbReference type="ChEBI" id="CHEBI:29105"/>
    </ligand>
</feature>
<proteinExistence type="inferred from homology"/>
<keyword evidence="6 17" id="KW-0808">Transferase</keyword>
<dbReference type="GO" id="GO:0008108">
    <property type="term" value="F:UDP-glucose:hexose-1-phosphate uridylyltransferase activity"/>
    <property type="evidence" value="ECO:0007669"/>
    <property type="project" value="UniProtKB-UniRule"/>
</dbReference>
<evidence type="ECO:0000256" key="10">
    <source>
        <dbReference type="ARBA" id="ARBA00023144"/>
    </source>
</evidence>
<evidence type="ECO:0000256" key="4">
    <source>
        <dbReference type="ARBA" id="ARBA00012384"/>
    </source>
</evidence>
<evidence type="ECO:0000256" key="15">
    <source>
        <dbReference type="PIRSR" id="PIRSR000808-3"/>
    </source>
</evidence>
<dbReference type="SUPFAM" id="SSF54197">
    <property type="entry name" value="HIT-like"/>
    <property type="match status" value="2"/>
</dbReference>
<dbReference type="OrthoDB" id="9769064at2"/>
<feature type="binding site" evidence="15">
    <location>
        <position position="54"/>
    </location>
    <ligand>
        <name>Zn(2+)</name>
        <dbReference type="ChEBI" id="CHEBI:29105"/>
    </ligand>
</feature>
<feature type="binding site" description="in other chain" evidence="14">
    <location>
        <position position="154"/>
    </location>
    <ligand>
        <name>UDP-alpha-D-glucose</name>
        <dbReference type="ChEBI" id="CHEBI:58885"/>
        <note>ligand shared between dimeric partners</note>
    </ligand>
</feature>
<evidence type="ECO:0000256" key="14">
    <source>
        <dbReference type="PIRSR" id="PIRSR000808-2"/>
    </source>
</evidence>
<comment type="cofactor">
    <cofactor evidence="16">
        <name>Fe cation</name>
        <dbReference type="ChEBI" id="CHEBI:24875"/>
    </cofactor>
    <text evidence="16">Binds 1 Fe cation per subunit.</text>
</comment>
<keyword evidence="7 17" id="KW-0548">Nucleotidyltransferase</keyword>
<dbReference type="Pfam" id="PF02744">
    <property type="entry name" value="GalP_UDP_tr_C"/>
    <property type="match status" value="1"/>
</dbReference>
<dbReference type="PANTHER" id="PTHR11943:SF1">
    <property type="entry name" value="GALACTOSE-1-PHOSPHATE URIDYLYLTRANSFERASE"/>
    <property type="match status" value="1"/>
</dbReference>
<reference evidence="20 21" key="1">
    <citation type="submission" date="2018-05" db="EMBL/GenBank/DDBJ databases">
        <title>Genomic Encyclopedia of Archaeal and Bacterial Type Strains, Phase II (KMG-II): from individual species to whole genera.</title>
        <authorList>
            <person name="Goeker M."/>
        </authorList>
    </citation>
    <scope>NUCLEOTIDE SEQUENCE [LARGE SCALE GENOMIC DNA]</scope>
    <source>
        <strain evidence="20 21">DSM 22214</strain>
    </source>
</reference>
<feature type="binding site" evidence="14">
    <location>
        <begin position="312"/>
        <end position="313"/>
    </location>
    <ligand>
        <name>UDP-alpha-D-glucose</name>
        <dbReference type="ChEBI" id="CHEBI:58885"/>
        <note>ligand shared between dimeric partners</note>
    </ligand>
</feature>
<dbReference type="FunFam" id="3.30.428.10:FF:000002">
    <property type="entry name" value="Galactose-1-phosphate uridylyltransferase"/>
    <property type="match status" value="1"/>
</dbReference>
<dbReference type="GO" id="GO:0008270">
    <property type="term" value="F:zinc ion binding"/>
    <property type="evidence" value="ECO:0007669"/>
    <property type="project" value="InterPro"/>
</dbReference>
<keyword evidence="21" id="KW-1185">Reference proteome</keyword>
<name>A0A316F0N6_9BACT</name>
<keyword evidence="9 15" id="KW-0862">Zinc</keyword>
<evidence type="ECO:0000256" key="3">
    <source>
        <dbReference type="ARBA" id="ARBA00010951"/>
    </source>
</evidence>
<dbReference type="PROSITE" id="PS00117">
    <property type="entry name" value="GAL_P_UDP_TRANSF_I"/>
    <property type="match status" value="1"/>
</dbReference>
<evidence type="ECO:0000256" key="13">
    <source>
        <dbReference type="PIRSR" id="PIRSR000808-1"/>
    </source>
</evidence>
<dbReference type="Proteomes" id="UP000245489">
    <property type="component" value="Unassembled WGS sequence"/>
</dbReference>
<evidence type="ECO:0000313" key="21">
    <source>
        <dbReference type="Proteomes" id="UP000245489"/>
    </source>
</evidence>
<dbReference type="PANTHER" id="PTHR11943">
    <property type="entry name" value="GALACTOSE-1-PHOSPHATE URIDYLYLTRANSFERASE"/>
    <property type="match status" value="1"/>
</dbReference>
<gene>
    <name evidence="20" type="ORF">LV89_00006</name>
</gene>
<dbReference type="GO" id="GO:0005737">
    <property type="term" value="C:cytoplasm"/>
    <property type="evidence" value="ECO:0007669"/>
    <property type="project" value="TreeGrafter"/>
</dbReference>
<evidence type="ECO:0000256" key="17">
    <source>
        <dbReference type="RuleBase" id="RU000506"/>
    </source>
</evidence>
<evidence type="ECO:0000259" key="18">
    <source>
        <dbReference type="Pfam" id="PF01087"/>
    </source>
</evidence>
<dbReference type="UniPathway" id="UPA00214"/>
<evidence type="ECO:0000256" key="1">
    <source>
        <dbReference type="ARBA" id="ARBA00001107"/>
    </source>
</evidence>
<evidence type="ECO:0000256" key="7">
    <source>
        <dbReference type="ARBA" id="ARBA00022695"/>
    </source>
</evidence>
<feature type="binding site" evidence="16">
    <location>
        <position position="297"/>
    </location>
    <ligand>
        <name>Fe cation</name>
        <dbReference type="ChEBI" id="CHEBI:24875"/>
    </ligand>
</feature>
<comment type="pathway">
    <text evidence="2 17">Carbohydrate metabolism; galactose metabolism.</text>
</comment>
<comment type="cofactor">
    <cofactor evidence="15">
        <name>Zn(2+)</name>
        <dbReference type="ChEBI" id="CHEBI:29105"/>
    </cofactor>
    <text evidence="15">Binds 1 zinc ion per subunit.</text>
</comment>
<feature type="binding site" description="in other chain" evidence="14">
    <location>
        <position position="324"/>
    </location>
    <ligand>
        <name>UDP-alpha-D-glucose</name>
        <dbReference type="ChEBI" id="CHEBI:58885"/>
        <note>ligand shared between dimeric partners</note>
    </ligand>
</feature>
<keyword evidence="10 17" id="KW-0299">Galactose metabolism</keyword>
<feature type="binding site" evidence="14">
    <location>
        <begin position="27"/>
        <end position="30"/>
    </location>
    <ligand>
        <name>UDP-alpha-D-glucose</name>
        <dbReference type="ChEBI" id="CHEBI:58885"/>
        <note>ligand shared between dimeric partners</note>
    </ligand>
</feature>
<feature type="active site" description="Tele-UMP-histidine intermediate" evidence="13">
    <location>
        <position position="167"/>
    </location>
</feature>
<keyword evidence="16" id="KW-0408">Iron</keyword>
<comment type="similarity">
    <text evidence="3 17">Belongs to the galactose-1-phosphate uridylyltransferase type 1 family.</text>
</comment>
<feature type="binding site" evidence="14">
    <location>
        <begin position="317"/>
        <end position="318"/>
    </location>
    <ligand>
        <name>UDP-alpha-D-glucose</name>
        <dbReference type="ChEBI" id="CHEBI:58885"/>
        <note>ligand shared between dimeric partners</note>
    </ligand>
</feature>
<keyword evidence="11 17" id="KW-0119">Carbohydrate metabolism</keyword>
<feature type="binding site" description="in other chain" evidence="14">
    <location>
        <position position="60"/>
    </location>
    <ligand>
        <name>UDP-alpha-D-glucose</name>
        <dbReference type="ChEBI" id="CHEBI:58885"/>
        <note>ligand shared between dimeric partners</note>
    </ligand>
</feature>
<dbReference type="PIRSF" id="PIRSF000808">
    <property type="entry name" value="GalT"/>
    <property type="match status" value="1"/>
</dbReference>
<dbReference type="Pfam" id="PF01087">
    <property type="entry name" value="GalP_UDP_transf"/>
    <property type="match status" value="1"/>
</dbReference>
<feature type="binding site" evidence="16">
    <location>
        <position position="282"/>
    </location>
    <ligand>
        <name>Fe cation</name>
        <dbReference type="ChEBI" id="CHEBI:24875"/>
    </ligand>
</feature>
<organism evidence="20 21">
    <name type="scientific">Arcicella aurantiaca</name>
    <dbReference type="NCBI Taxonomy" id="591202"/>
    <lineage>
        <taxon>Bacteria</taxon>
        <taxon>Pseudomonadati</taxon>
        <taxon>Bacteroidota</taxon>
        <taxon>Cytophagia</taxon>
        <taxon>Cytophagales</taxon>
        <taxon>Flectobacillaceae</taxon>
        <taxon>Arcicella</taxon>
    </lineage>
</organism>
<evidence type="ECO:0000256" key="11">
    <source>
        <dbReference type="ARBA" id="ARBA00023277"/>
    </source>
</evidence>
<evidence type="ECO:0000256" key="16">
    <source>
        <dbReference type="PIRSR" id="PIRSR000808-4"/>
    </source>
</evidence>
<feature type="binding site" description="in other chain" evidence="14">
    <location>
        <position position="169"/>
    </location>
    <ligand>
        <name>UDP-alpha-D-glucose</name>
        <dbReference type="ChEBI" id="CHEBI:58885"/>
        <note>ligand shared between dimeric partners</note>
    </ligand>
</feature>
<dbReference type="EC" id="2.7.7.12" evidence="4 12"/>
<feature type="binding site" description="in other chain" evidence="14">
    <location>
        <begin position="160"/>
        <end position="162"/>
    </location>
    <ligand>
        <name>UDP-alpha-D-glucose</name>
        <dbReference type="ChEBI" id="CHEBI:58885"/>
        <note>ligand shared between dimeric partners</note>
    </ligand>
</feature>
<dbReference type="EMBL" id="QGGO01000001">
    <property type="protein sequence ID" value="PWK29169.1"/>
    <property type="molecule type" value="Genomic_DNA"/>
</dbReference>
<feature type="binding site" evidence="15">
    <location>
        <position position="51"/>
    </location>
    <ligand>
        <name>Zn(2+)</name>
        <dbReference type="ChEBI" id="CHEBI:29105"/>
    </ligand>
</feature>
<evidence type="ECO:0000256" key="12">
    <source>
        <dbReference type="NCBIfam" id="TIGR00209"/>
    </source>
</evidence>
<dbReference type="InterPro" id="IPR036265">
    <property type="entry name" value="HIT-like_sf"/>
</dbReference>
<dbReference type="InterPro" id="IPR001937">
    <property type="entry name" value="GalP_UDPtransf1"/>
</dbReference>
<feature type="binding site" description="in other chain" evidence="14">
    <location>
        <begin position="76"/>
        <end position="77"/>
    </location>
    <ligand>
        <name>UDP-alpha-D-glucose</name>
        <dbReference type="ChEBI" id="CHEBI:58885"/>
        <note>ligand shared between dimeric partners</note>
    </ligand>
</feature>
<dbReference type="InterPro" id="IPR005849">
    <property type="entry name" value="GalP_Utransf_N"/>
</dbReference>
<dbReference type="InterPro" id="IPR005850">
    <property type="entry name" value="GalP_Utransf_C"/>
</dbReference>
<feature type="binding site" evidence="16">
    <location>
        <position position="183"/>
    </location>
    <ligand>
        <name>Fe cation</name>
        <dbReference type="ChEBI" id="CHEBI:24875"/>
    </ligand>
</feature>
<feature type="domain" description="Galactose-1-phosphate uridyl transferase N-terminal" evidence="18">
    <location>
        <begin position="3"/>
        <end position="177"/>
    </location>
</feature>
<dbReference type="NCBIfam" id="TIGR00209">
    <property type="entry name" value="galT_1"/>
    <property type="match status" value="1"/>
</dbReference>
<evidence type="ECO:0000313" key="20">
    <source>
        <dbReference type="EMBL" id="PWK29169.1"/>
    </source>
</evidence>
<evidence type="ECO:0000256" key="9">
    <source>
        <dbReference type="ARBA" id="ARBA00022833"/>
    </source>
</evidence>
<comment type="catalytic activity">
    <reaction evidence="1 17">
        <text>alpha-D-galactose 1-phosphate + UDP-alpha-D-glucose = alpha-D-glucose 1-phosphate + UDP-alpha-D-galactose</text>
        <dbReference type="Rhea" id="RHEA:13989"/>
        <dbReference type="ChEBI" id="CHEBI:58336"/>
        <dbReference type="ChEBI" id="CHEBI:58601"/>
        <dbReference type="ChEBI" id="CHEBI:58885"/>
        <dbReference type="ChEBI" id="CHEBI:66914"/>
        <dbReference type="EC" id="2.7.7.12"/>
    </reaction>
</comment>
<dbReference type="GO" id="GO:0033499">
    <property type="term" value="P:galactose catabolic process via UDP-galactose, Leloir pathway"/>
    <property type="evidence" value="ECO:0007669"/>
    <property type="project" value="TreeGrafter"/>
</dbReference>
<dbReference type="InterPro" id="IPR019779">
    <property type="entry name" value="GalP_UDPtransf1_His-AS"/>
</dbReference>
<protein>
    <recommendedName>
        <fullName evidence="5 12">Galactose-1-phosphate uridylyltransferase</fullName>
        <ecNumber evidence="4 12">2.7.7.12</ecNumber>
    </recommendedName>
</protein>
<feature type="binding site" evidence="15">
    <location>
        <position position="165"/>
    </location>
    <ligand>
        <name>Zn(2+)</name>
        <dbReference type="ChEBI" id="CHEBI:29105"/>
    </ligand>
</feature>
<keyword evidence="8 15" id="KW-0479">Metal-binding</keyword>
<comment type="caution">
    <text evidence="20">The sequence shown here is derived from an EMBL/GenBank/DDBJ whole genome shotgun (WGS) entry which is preliminary data.</text>
</comment>
<dbReference type="NCBIfam" id="NF008724">
    <property type="entry name" value="PRK11720.1"/>
    <property type="match status" value="1"/>
</dbReference>
<feature type="binding site" evidence="16">
    <location>
        <position position="299"/>
    </location>
    <ligand>
        <name>Fe cation</name>
        <dbReference type="ChEBI" id="CHEBI:24875"/>
    </ligand>
</feature>
<dbReference type="FunFam" id="3.30.428.10:FF:000001">
    <property type="entry name" value="Galactose-1-phosphate uridylyltransferase"/>
    <property type="match status" value="1"/>
</dbReference>
<evidence type="ECO:0000256" key="6">
    <source>
        <dbReference type="ARBA" id="ARBA00022679"/>
    </source>
</evidence>
<dbReference type="AlphaFoldDB" id="A0A316F0N6"/>
<feature type="domain" description="Galactose-1-phosphate uridyl transferase C-terminal" evidence="19">
    <location>
        <begin position="185"/>
        <end position="346"/>
    </location>
</feature>